<gene>
    <name evidence="1" type="ORF">BN2475_370001</name>
</gene>
<evidence type="ECO:0000313" key="1">
    <source>
        <dbReference type="EMBL" id="SIT42373.1"/>
    </source>
</evidence>
<proteinExistence type="predicted"/>
<keyword evidence="2" id="KW-1185">Reference proteome</keyword>
<accession>A0A1N7S5V3</accession>
<organism evidence="1 2">
    <name type="scientific">Paraburkholderia ribeironis</name>
    <dbReference type="NCBI Taxonomy" id="1247936"/>
    <lineage>
        <taxon>Bacteria</taxon>
        <taxon>Pseudomonadati</taxon>
        <taxon>Pseudomonadota</taxon>
        <taxon>Betaproteobacteria</taxon>
        <taxon>Burkholderiales</taxon>
        <taxon>Burkholderiaceae</taxon>
        <taxon>Paraburkholderia</taxon>
    </lineage>
</organism>
<evidence type="ECO:0000313" key="2">
    <source>
        <dbReference type="Proteomes" id="UP000187012"/>
    </source>
</evidence>
<protein>
    <submittedName>
        <fullName evidence="1">Uncharacterized protein</fullName>
    </submittedName>
</protein>
<name>A0A1N7S5V3_9BURK</name>
<reference evidence="1 2" key="1">
    <citation type="submission" date="2016-12" db="EMBL/GenBank/DDBJ databases">
        <authorList>
            <person name="Song W.-J."/>
            <person name="Kurnit D.M."/>
        </authorList>
    </citation>
    <scope>NUCLEOTIDE SEQUENCE [LARGE SCALE GENOMIC DNA]</scope>
    <source>
        <strain evidence="1 2">STM7296</strain>
    </source>
</reference>
<dbReference type="Proteomes" id="UP000187012">
    <property type="component" value="Unassembled WGS sequence"/>
</dbReference>
<dbReference type="EMBL" id="CYGX02000037">
    <property type="protein sequence ID" value="SIT42373.1"/>
    <property type="molecule type" value="Genomic_DNA"/>
</dbReference>
<dbReference type="AlphaFoldDB" id="A0A1N7S5V3"/>
<sequence>MEGPTARCERQQCGPFFCRPIFARPLSILNPFKIFFTNYVAKNGSAGTSLRSSLAKTIPAAYTLRGVQASSGIS</sequence>